<feature type="transmembrane region" description="Helical" evidence="1">
    <location>
        <begin position="21"/>
        <end position="43"/>
    </location>
</feature>
<gene>
    <name evidence="2" type="ORF">ACFS6H_07350</name>
</gene>
<evidence type="ECO:0000256" key="1">
    <source>
        <dbReference type="SAM" id="Phobius"/>
    </source>
</evidence>
<proteinExistence type="predicted"/>
<evidence type="ECO:0000313" key="3">
    <source>
        <dbReference type="Proteomes" id="UP001597511"/>
    </source>
</evidence>
<dbReference type="EMBL" id="JBHUOZ010000001">
    <property type="protein sequence ID" value="MFD2919514.1"/>
    <property type="molecule type" value="Genomic_DNA"/>
</dbReference>
<accession>A0ABW6A2G8</accession>
<evidence type="ECO:0000313" key="2">
    <source>
        <dbReference type="EMBL" id="MFD2919514.1"/>
    </source>
</evidence>
<reference evidence="3" key="1">
    <citation type="journal article" date="2019" name="Int. J. Syst. Evol. Microbiol.">
        <title>The Global Catalogue of Microorganisms (GCM) 10K type strain sequencing project: providing services to taxonomists for standard genome sequencing and annotation.</title>
        <authorList>
            <consortium name="The Broad Institute Genomics Platform"/>
            <consortium name="The Broad Institute Genome Sequencing Center for Infectious Disease"/>
            <person name="Wu L."/>
            <person name="Ma J."/>
        </authorList>
    </citation>
    <scope>NUCLEOTIDE SEQUENCE [LARGE SCALE GENOMIC DNA]</scope>
    <source>
        <strain evidence="3">KCTC 23299</strain>
    </source>
</reference>
<keyword evidence="3" id="KW-1185">Reference proteome</keyword>
<comment type="caution">
    <text evidence="2">The sequence shown here is derived from an EMBL/GenBank/DDBJ whole genome shotgun (WGS) entry which is preliminary data.</text>
</comment>
<dbReference type="RefSeq" id="WP_386096775.1">
    <property type="nucleotide sequence ID" value="NZ_JBHUOZ010000001.1"/>
</dbReference>
<keyword evidence="1" id="KW-0812">Transmembrane</keyword>
<feature type="transmembrane region" description="Helical" evidence="1">
    <location>
        <begin position="63"/>
        <end position="81"/>
    </location>
</feature>
<protein>
    <submittedName>
        <fullName evidence="2">DUF4157 domain-containing protein</fullName>
    </submittedName>
</protein>
<organism evidence="2 3">
    <name type="scientific">Terrimonas rubra</name>
    <dbReference type="NCBI Taxonomy" id="1035890"/>
    <lineage>
        <taxon>Bacteria</taxon>
        <taxon>Pseudomonadati</taxon>
        <taxon>Bacteroidota</taxon>
        <taxon>Chitinophagia</taxon>
        <taxon>Chitinophagales</taxon>
        <taxon>Chitinophagaceae</taxon>
        <taxon>Terrimonas</taxon>
    </lineage>
</organism>
<dbReference type="Proteomes" id="UP001597511">
    <property type="component" value="Unassembled WGS sequence"/>
</dbReference>
<name>A0ABW6A2G8_9BACT</name>
<keyword evidence="1" id="KW-1133">Transmembrane helix</keyword>
<keyword evidence="1" id="KW-0472">Membrane</keyword>
<sequence length="106" mass="11984">MLSVKIKERAWIACIAARKLKAGNAAIVIGNTIYLYGVTRAGFLSNPAWLRHELKHVEQYRRLSIPVFIIVYLYQCLRFGYTNAPLELAARQAEADEGITGNYRIA</sequence>